<dbReference type="EMBL" id="LAZR01006531">
    <property type="protein sequence ID" value="KKM91443.1"/>
    <property type="molecule type" value="Genomic_DNA"/>
</dbReference>
<keyword evidence="1" id="KW-0472">Membrane</keyword>
<proteinExistence type="predicted"/>
<evidence type="ECO:0000256" key="1">
    <source>
        <dbReference type="SAM" id="Phobius"/>
    </source>
</evidence>
<reference evidence="2" key="1">
    <citation type="journal article" date="2015" name="Nature">
        <title>Complex archaea that bridge the gap between prokaryotes and eukaryotes.</title>
        <authorList>
            <person name="Spang A."/>
            <person name="Saw J.H."/>
            <person name="Jorgensen S.L."/>
            <person name="Zaremba-Niedzwiedzka K."/>
            <person name="Martijn J."/>
            <person name="Lind A.E."/>
            <person name="van Eijk R."/>
            <person name="Schleper C."/>
            <person name="Guy L."/>
            <person name="Ettema T.J."/>
        </authorList>
    </citation>
    <scope>NUCLEOTIDE SEQUENCE</scope>
</reference>
<evidence type="ECO:0000313" key="2">
    <source>
        <dbReference type="EMBL" id="KKM91443.1"/>
    </source>
</evidence>
<name>A0A0F9LDA5_9ZZZZ</name>
<dbReference type="AlphaFoldDB" id="A0A0F9LDA5"/>
<keyword evidence="1" id="KW-0812">Transmembrane</keyword>
<sequence>MKRWLIFFIISCSIASLCLLFIPYPETQVINNPTNIPGGGKSWMDRIEVGFPWRAYNKEIFLNVSLTQGTINLQIFDNRYNNEEGLYWEILNTTGFTTTIQIYPPNKGFLFIYFDPQNGSSIFHDIYSEIKISYLRYASSYGFFFLGFVVILISHYGYIKYKINRNVISVESVRCY</sequence>
<protein>
    <submittedName>
        <fullName evidence="2">Uncharacterized protein</fullName>
    </submittedName>
</protein>
<gene>
    <name evidence="2" type="ORF">LCGC14_1228430</name>
</gene>
<keyword evidence="1" id="KW-1133">Transmembrane helix</keyword>
<comment type="caution">
    <text evidence="2">The sequence shown here is derived from an EMBL/GenBank/DDBJ whole genome shotgun (WGS) entry which is preliminary data.</text>
</comment>
<accession>A0A0F9LDA5</accession>
<feature type="transmembrane region" description="Helical" evidence="1">
    <location>
        <begin position="141"/>
        <end position="159"/>
    </location>
</feature>
<organism evidence="2">
    <name type="scientific">marine sediment metagenome</name>
    <dbReference type="NCBI Taxonomy" id="412755"/>
    <lineage>
        <taxon>unclassified sequences</taxon>
        <taxon>metagenomes</taxon>
        <taxon>ecological metagenomes</taxon>
    </lineage>
</organism>